<dbReference type="PRINTS" id="PR00081">
    <property type="entry name" value="GDHRDH"/>
</dbReference>
<accession>A0A0C9U432</accession>
<dbReference type="AlphaFoldDB" id="A0A0C9U432"/>
<dbReference type="HOGENOM" id="CLU_010194_1_0_1"/>
<evidence type="ECO:0000256" key="2">
    <source>
        <dbReference type="ARBA" id="ARBA00022857"/>
    </source>
</evidence>
<dbReference type="SUPFAM" id="SSF51735">
    <property type="entry name" value="NAD(P)-binding Rossmann-fold domains"/>
    <property type="match status" value="1"/>
</dbReference>
<dbReference type="GO" id="GO:0006633">
    <property type="term" value="P:fatty acid biosynthetic process"/>
    <property type="evidence" value="ECO:0007669"/>
    <property type="project" value="TreeGrafter"/>
</dbReference>
<keyword evidence="2" id="KW-0521">NADP</keyword>
<name>A0A0C9U432_SPHS4</name>
<evidence type="ECO:0000256" key="3">
    <source>
        <dbReference type="RuleBase" id="RU000363"/>
    </source>
</evidence>
<evidence type="ECO:0008006" key="6">
    <source>
        <dbReference type="Google" id="ProtNLM"/>
    </source>
</evidence>
<dbReference type="GO" id="GO:0048038">
    <property type="term" value="F:quinone binding"/>
    <property type="evidence" value="ECO:0007669"/>
    <property type="project" value="TreeGrafter"/>
</dbReference>
<sequence>MASNVPSIVPKAVIVTGAAQGIGRAIALRLARDGYDIALNDLPYQSAALEILVQEIKSNGNNAISIVADISKEDEVQRMVERTVDELGDLWAMVANAGITGGSKPIIEMPLETWQKLMDVNLTGTFLCYKAAAKQLLAQEKGGRIIGASSMHGKRGHARAGAYCVTKFGIRALTQSLASELGPHGITVNAYAPGVIDTPLLEAALHSGSIPENPEERAEDIQQRKMAVAVRFGTVLPRVGQPEDVAGVVSYLISRESDFMTGQSVSINGGTFYD</sequence>
<keyword evidence="5" id="KW-1185">Reference proteome</keyword>
<reference evidence="4 5" key="1">
    <citation type="submission" date="2014-06" db="EMBL/GenBank/DDBJ databases">
        <title>Evolutionary Origins and Diversification of the Mycorrhizal Mutualists.</title>
        <authorList>
            <consortium name="DOE Joint Genome Institute"/>
            <consortium name="Mycorrhizal Genomics Consortium"/>
            <person name="Kohler A."/>
            <person name="Kuo A."/>
            <person name="Nagy L.G."/>
            <person name="Floudas D."/>
            <person name="Copeland A."/>
            <person name="Barry K.W."/>
            <person name="Cichocki N."/>
            <person name="Veneault-Fourrey C."/>
            <person name="LaButti K."/>
            <person name="Lindquist E.A."/>
            <person name="Lipzen A."/>
            <person name="Lundell T."/>
            <person name="Morin E."/>
            <person name="Murat C."/>
            <person name="Riley R."/>
            <person name="Ohm R."/>
            <person name="Sun H."/>
            <person name="Tunlid A."/>
            <person name="Henrissat B."/>
            <person name="Grigoriev I.V."/>
            <person name="Hibbett D.S."/>
            <person name="Martin F."/>
        </authorList>
    </citation>
    <scope>NUCLEOTIDE SEQUENCE [LARGE SCALE GENOMIC DNA]</scope>
    <source>
        <strain evidence="4 5">SS14</strain>
    </source>
</reference>
<dbReference type="OrthoDB" id="498125at2759"/>
<proteinExistence type="inferred from homology"/>
<evidence type="ECO:0000256" key="1">
    <source>
        <dbReference type="ARBA" id="ARBA00006484"/>
    </source>
</evidence>
<gene>
    <name evidence="4" type="ORF">M422DRAFT_237633</name>
</gene>
<dbReference type="EMBL" id="KN837573">
    <property type="protein sequence ID" value="KIJ23872.1"/>
    <property type="molecule type" value="Genomic_DNA"/>
</dbReference>
<dbReference type="PRINTS" id="PR00080">
    <property type="entry name" value="SDRFAMILY"/>
</dbReference>
<evidence type="ECO:0000313" key="4">
    <source>
        <dbReference type="EMBL" id="KIJ23872.1"/>
    </source>
</evidence>
<dbReference type="InterPro" id="IPR036291">
    <property type="entry name" value="NAD(P)-bd_dom_sf"/>
</dbReference>
<dbReference type="PANTHER" id="PTHR42760">
    <property type="entry name" value="SHORT-CHAIN DEHYDROGENASES/REDUCTASES FAMILY MEMBER"/>
    <property type="match status" value="1"/>
</dbReference>
<evidence type="ECO:0000313" key="5">
    <source>
        <dbReference type="Proteomes" id="UP000054279"/>
    </source>
</evidence>
<dbReference type="GO" id="GO:0016616">
    <property type="term" value="F:oxidoreductase activity, acting on the CH-OH group of donors, NAD or NADP as acceptor"/>
    <property type="evidence" value="ECO:0007669"/>
    <property type="project" value="TreeGrafter"/>
</dbReference>
<dbReference type="PANTHER" id="PTHR42760:SF121">
    <property type="entry name" value="3-OXOACYL-(ACYL-CARRIER-PROTEIN) REDUCTASE"/>
    <property type="match status" value="1"/>
</dbReference>
<dbReference type="FunFam" id="3.40.50.720:FF:000084">
    <property type="entry name" value="Short-chain dehydrogenase reductase"/>
    <property type="match status" value="1"/>
</dbReference>
<protein>
    <recommendedName>
        <fullName evidence="6">Diacetyl reductase [(S)-acetoin forming]</fullName>
    </recommendedName>
</protein>
<dbReference type="InterPro" id="IPR020904">
    <property type="entry name" value="Sc_DH/Rdtase_CS"/>
</dbReference>
<dbReference type="PROSITE" id="PS00061">
    <property type="entry name" value="ADH_SHORT"/>
    <property type="match status" value="1"/>
</dbReference>
<comment type="similarity">
    <text evidence="1 3">Belongs to the short-chain dehydrogenases/reductases (SDR) family.</text>
</comment>
<dbReference type="Gene3D" id="3.40.50.720">
    <property type="entry name" value="NAD(P)-binding Rossmann-like Domain"/>
    <property type="match status" value="1"/>
</dbReference>
<organism evidence="4 5">
    <name type="scientific">Sphaerobolus stellatus (strain SS14)</name>
    <dbReference type="NCBI Taxonomy" id="990650"/>
    <lineage>
        <taxon>Eukaryota</taxon>
        <taxon>Fungi</taxon>
        <taxon>Dikarya</taxon>
        <taxon>Basidiomycota</taxon>
        <taxon>Agaricomycotina</taxon>
        <taxon>Agaricomycetes</taxon>
        <taxon>Phallomycetidae</taxon>
        <taxon>Geastrales</taxon>
        <taxon>Sphaerobolaceae</taxon>
        <taxon>Sphaerobolus</taxon>
    </lineage>
</organism>
<dbReference type="Pfam" id="PF00106">
    <property type="entry name" value="adh_short"/>
    <property type="match status" value="1"/>
</dbReference>
<dbReference type="InterPro" id="IPR002347">
    <property type="entry name" value="SDR_fam"/>
</dbReference>
<dbReference type="Proteomes" id="UP000054279">
    <property type="component" value="Unassembled WGS sequence"/>
</dbReference>